<evidence type="ECO:0008006" key="4">
    <source>
        <dbReference type="Google" id="ProtNLM"/>
    </source>
</evidence>
<proteinExistence type="predicted"/>
<gene>
    <name evidence="2" type="ORF">HRQ91_07975</name>
</gene>
<name>A0A975F4T8_9SPIR</name>
<dbReference type="KEGG" id="tpav:HRQ91_07975"/>
<reference evidence="2 3" key="1">
    <citation type="journal article" date="2021" name="Microbiol. Resour. Announc.">
        <title>Complete Genome Sequences of Three Human Oral Treponema parvum Isolates.</title>
        <authorList>
            <person name="Zeng H."/>
            <person name="Watt R.M."/>
        </authorList>
    </citation>
    <scope>NUCLEOTIDE SEQUENCE [LARGE SCALE GENOMIC DNA]</scope>
    <source>
        <strain evidence="2 3">ATCC 700770</strain>
    </source>
</reference>
<evidence type="ECO:0000256" key="1">
    <source>
        <dbReference type="SAM" id="SignalP"/>
    </source>
</evidence>
<dbReference type="PROSITE" id="PS51257">
    <property type="entry name" value="PROKAR_LIPOPROTEIN"/>
    <property type="match status" value="1"/>
</dbReference>
<evidence type="ECO:0000313" key="3">
    <source>
        <dbReference type="Proteomes" id="UP000671908"/>
    </source>
</evidence>
<evidence type="ECO:0000313" key="2">
    <source>
        <dbReference type="EMBL" id="QTQ14395.1"/>
    </source>
</evidence>
<dbReference type="Pfam" id="PF16811">
    <property type="entry name" value="TAtT"/>
    <property type="match status" value="1"/>
</dbReference>
<dbReference type="InterPro" id="IPR031823">
    <property type="entry name" value="TatT"/>
</dbReference>
<feature type="signal peptide" evidence="1">
    <location>
        <begin position="1"/>
        <end position="24"/>
    </location>
</feature>
<keyword evidence="3" id="KW-1185">Reference proteome</keyword>
<feature type="chain" id="PRO_5037708845" description="Lipoprotein" evidence="1">
    <location>
        <begin position="25"/>
        <end position="325"/>
    </location>
</feature>
<accession>A0A975F4T8</accession>
<dbReference type="AlphaFoldDB" id="A0A975F4T8"/>
<dbReference type="Gene3D" id="1.25.40.920">
    <property type="entry name" value="TRAP transporter T-component"/>
    <property type="match status" value="1"/>
</dbReference>
<sequence>MIKKLFVLKLFLFLIFFTSCSSLKKIGTNAVADMLSGADKNGCEIQKKAGSADPLTAVTGESDTVLIANFFPSALKVYEIMQAGNPEHGGLSVMCGQLNVMYANAFVQDPADLLSVENFDKKDSEYRRAEMHYMRGSDYVFSALDRRYKGFSDAILSGEEKIFKPAIGKLKKSDVNAAYWAAAGRLGAFSLDPLNPDLLKCLRGLVALLEKASELSPDYSDGAVWSLLFVFYVSAPADFGGDLERGLYCYREALRVSGGKNAGHYVGYAESYCIPQNDEEGFVNALKAALAIDPDKDPSNRLMTIIYQNKARRLLASQEDYFLHW</sequence>
<dbReference type="EMBL" id="CP054142">
    <property type="protein sequence ID" value="QTQ14395.1"/>
    <property type="molecule type" value="Genomic_DNA"/>
</dbReference>
<organism evidence="2 3">
    <name type="scientific">Treponema parvum</name>
    <dbReference type="NCBI Taxonomy" id="138851"/>
    <lineage>
        <taxon>Bacteria</taxon>
        <taxon>Pseudomonadati</taxon>
        <taxon>Spirochaetota</taxon>
        <taxon>Spirochaetia</taxon>
        <taxon>Spirochaetales</taxon>
        <taxon>Treponemataceae</taxon>
        <taxon>Treponema</taxon>
    </lineage>
</organism>
<protein>
    <recommendedName>
        <fullName evidence="4">Lipoprotein</fullName>
    </recommendedName>
</protein>
<dbReference type="Proteomes" id="UP000671908">
    <property type="component" value="Chromosome"/>
</dbReference>
<keyword evidence="1" id="KW-0732">Signal</keyword>
<dbReference type="InterPro" id="IPR038537">
    <property type="entry name" value="TatT_sf"/>
</dbReference>
<dbReference type="RefSeq" id="WP_210119057.1">
    <property type="nucleotide sequence ID" value="NZ_CP054142.1"/>
</dbReference>